<dbReference type="AlphaFoldDB" id="A0A922I0E5"/>
<comment type="caution">
    <text evidence="2">The sequence shown here is derived from an EMBL/GenBank/DDBJ whole genome shotgun (WGS) entry which is preliminary data.</text>
</comment>
<dbReference type="EMBL" id="ASGP02000003">
    <property type="protein sequence ID" value="KAH9515791.1"/>
    <property type="molecule type" value="Genomic_DNA"/>
</dbReference>
<reference evidence="2" key="1">
    <citation type="submission" date="2013-05" db="EMBL/GenBank/DDBJ databases">
        <authorList>
            <person name="Yim A.K.Y."/>
            <person name="Chan T.F."/>
            <person name="Ji K.M."/>
            <person name="Liu X.Y."/>
            <person name="Zhou J.W."/>
            <person name="Li R.Q."/>
            <person name="Yang K.Y."/>
            <person name="Li J."/>
            <person name="Li M."/>
            <person name="Law P.T.W."/>
            <person name="Wu Y.L."/>
            <person name="Cai Z.L."/>
            <person name="Qin H."/>
            <person name="Bao Y."/>
            <person name="Leung R.K.K."/>
            <person name="Ng P.K.S."/>
            <person name="Zou J."/>
            <person name="Zhong X.J."/>
            <person name="Ran P.X."/>
            <person name="Zhong N.S."/>
            <person name="Liu Z.G."/>
            <person name="Tsui S.K.W."/>
        </authorList>
    </citation>
    <scope>NUCLEOTIDE SEQUENCE</scope>
    <source>
        <strain evidence="2">Derf</strain>
        <tissue evidence="2">Whole organism</tissue>
    </source>
</reference>
<proteinExistence type="predicted"/>
<name>A0A922I0E5_DERFA</name>
<keyword evidence="1" id="KW-0812">Transmembrane</keyword>
<keyword evidence="1" id="KW-0472">Membrane</keyword>
<feature type="transmembrane region" description="Helical" evidence="1">
    <location>
        <begin position="12"/>
        <end position="34"/>
    </location>
</feature>
<evidence type="ECO:0000256" key="1">
    <source>
        <dbReference type="SAM" id="Phobius"/>
    </source>
</evidence>
<protein>
    <submittedName>
        <fullName evidence="2">Uncharacterized protein</fullName>
    </submittedName>
</protein>
<keyword evidence="1" id="KW-1133">Transmembrane helix</keyword>
<sequence length="35" mass="3876">MVIMNHEHTLHLVNYLVVLIVCGGINTGKICLVLD</sequence>
<gene>
    <name evidence="2" type="ORF">DERF_006568</name>
</gene>
<reference evidence="2" key="2">
    <citation type="journal article" date="2022" name="Res Sq">
        <title>Comparative Genomics Reveals Insights into the Divergent Evolution of Astigmatic Mites and Household Pest Adaptations.</title>
        <authorList>
            <person name="Xiong Q."/>
            <person name="Wan A.T.-Y."/>
            <person name="Liu X.-Y."/>
            <person name="Fung C.S.-H."/>
            <person name="Xiao X."/>
            <person name="Malainual N."/>
            <person name="Hou J."/>
            <person name="Wang L."/>
            <person name="Wang M."/>
            <person name="Yang K."/>
            <person name="Cui Y."/>
            <person name="Leung E."/>
            <person name="Nong W."/>
            <person name="Shin S.-K."/>
            <person name="Au S."/>
            <person name="Jeong K.Y."/>
            <person name="Chew F.T."/>
            <person name="Hui J."/>
            <person name="Leung T.F."/>
            <person name="Tungtrongchitr A."/>
            <person name="Zhong N."/>
            <person name="Liu Z."/>
            <person name="Tsui S."/>
        </authorList>
    </citation>
    <scope>NUCLEOTIDE SEQUENCE</scope>
    <source>
        <strain evidence="2">Derf</strain>
        <tissue evidence="2">Whole organism</tissue>
    </source>
</reference>
<organism evidence="2 3">
    <name type="scientific">Dermatophagoides farinae</name>
    <name type="common">American house dust mite</name>
    <dbReference type="NCBI Taxonomy" id="6954"/>
    <lineage>
        <taxon>Eukaryota</taxon>
        <taxon>Metazoa</taxon>
        <taxon>Ecdysozoa</taxon>
        <taxon>Arthropoda</taxon>
        <taxon>Chelicerata</taxon>
        <taxon>Arachnida</taxon>
        <taxon>Acari</taxon>
        <taxon>Acariformes</taxon>
        <taxon>Sarcoptiformes</taxon>
        <taxon>Astigmata</taxon>
        <taxon>Psoroptidia</taxon>
        <taxon>Analgoidea</taxon>
        <taxon>Pyroglyphidae</taxon>
        <taxon>Dermatophagoidinae</taxon>
        <taxon>Dermatophagoides</taxon>
    </lineage>
</organism>
<evidence type="ECO:0000313" key="3">
    <source>
        <dbReference type="Proteomes" id="UP000790347"/>
    </source>
</evidence>
<keyword evidence="3" id="KW-1185">Reference proteome</keyword>
<dbReference type="Proteomes" id="UP000790347">
    <property type="component" value="Unassembled WGS sequence"/>
</dbReference>
<evidence type="ECO:0000313" key="2">
    <source>
        <dbReference type="EMBL" id="KAH9515791.1"/>
    </source>
</evidence>
<accession>A0A922I0E5</accession>